<dbReference type="GO" id="GO:0016020">
    <property type="term" value="C:membrane"/>
    <property type="evidence" value="ECO:0007669"/>
    <property type="project" value="UniProtKB-SubCell"/>
</dbReference>
<sequence>MALIAFAANSVLGRLALTVAHLDPYSFTIIRLTSGAMMLWLVLQGRNVFSAATSSDKNNHSKAQGSWLSALMLFLYAVTFSIAYLSLDTGVGALILFGAVQVTMILYSSLTGAKLKTAELLGIALAFCGFLYLVLPNLSSPSLSGFVLMSIAGIAWAGYTIRGKQCDDPLCDTSGNFIRSLPFSLLLLLVFIFIPPQLSFDGTLLAITSGAVTSGIGYALWYVALRGLSATQAGVVQLLVPVIAALGGMILIAEPITLSFVVASLMILGGILLVILQKNKKTP</sequence>
<comment type="subcellular location">
    <subcellularLocation>
        <location evidence="1">Membrane</location>
        <topology evidence="1">Multi-pass membrane protein</topology>
    </subcellularLocation>
</comment>
<dbReference type="Pfam" id="PF00892">
    <property type="entry name" value="EamA"/>
    <property type="match status" value="1"/>
</dbReference>
<name>A0A5Q0TID3_9VIBR</name>
<keyword evidence="3 5" id="KW-1133">Transmembrane helix</keyword>
<proteinExistence type="predicted"/>
<dbReference type="PANTHER" id="PTHR32322">
    <property type="entry name" value="INNER MEMBRANE TRANSPORTER"/>
    <property type="match status" value="1"/>
</dbReference>
<keyword evidence="4 5" id="KW-0472">Membrane</keyword>
<dbReference type="InterPro" id="IPR050638">
    <property type="entry name" value="AA-Vitamin_Transporters"/>
</dbReference>
<feature type="transmembrane region" description="Helical" evidence="5">
    <location>
        <begin position="117"/>
        <end position="135"/>
    </location>
</feature>
<evidence type="ECO:0000313" key="8">
    <source>
        <dbReference type="Proteomes" id="UP000348942"/>
    </source>
</evidence>
<feature type="transmembrane region" description="Helical" evidence="5">
    <location>
        <begin position="235"/>
        <end position="252"/>
    </location>
</feature>
<feature type="transmembrane region" description="Helical" evidence="5">
    <location>
        <begin position="64"/>
        <end position="85"/>
    </location>
</feature>
<dbReference type="AlphaFoldDB" id="A0A5Q0TID3"/>
<dbReference type="InterPro" id="IPR000620">
    <property type="entry name" value="EamA_dom"/>
</dbReference>
<protein>
    <submittedName>
        <fullName evidence="7">EamA family transporter</fullName>
    </submittedName>
</protein>
<dbReference type="InterPro" id="IPR037185">
    <property type="entry name" value="EmrE-like"/>
</dbReference>
<evidence type="ECO:0000256" key="1">
    <source>
        <dbReference type="ARBA" id="ARBA00004141"/>
    </source>
</evidence>
<evidence type="ECO:0000313" key="7">
    <source>
        <dbReference type="EMBL" id="QGA66953.1"/>
    </source>
</evidence>
<dbReference type="PANTHER" id="PTHR32322:SF9">
    <property type="entry name" value="AMINO-ACID METABOLITE EFFLUX PUMP-RELATED"/>
    <property type="match status" value="1"/>
</dbReference>
<organism evidence="7 8">
    <name type="scientific">Vibrio algicola</name>
    <dbReference type="NCBI Taxonomy" id="2662262"/>
    <lineage>
        <taxon>Bacteria</taxon>
        <taxon>Pseudomonadati</taxon>
        <taxon>Pseudomonadota</taxon>
        <taxon>Gammaproteobacteria</taxon>
        <taxon>Vibrionales</taxon>
        <taxon>Vibrionaceae</taxon>
        <taxon>Vibrio</taxon>
    </lineage>
</organism>
<dbReference type="EMBL" id="CP045700">
    <property type="protein sequence ID" value="QGA66953.1"/>
    <property type="molecule type" value="Genomic_DNA"/>
</dbReference>
<keyword evidence="2 5" id="KW-0812">Transmembrane</keyword>
<feature type="transmembrane region" description="Helical" evidence="5">
    <location>
        <begin position="91"/>
        <end position="110"/>
    </location>
</feature>
<evidence type="ECO:0000256" key="2">
    <source>
        <dbReference type="ARBA" id="ARBA00022692"/>
    </source>
</evidence>
<dbReference type="Proteomes" id="UP000348942">
    <property type="component" value="Chromosome 2"/>
</dbReference>
<evidence type="ECO:0000256" key="5">
    <source>
        <dbReference type="SAM" id="Phobius"/>
    </source>
</evidence>
<dbReference type="SUPFAM" id="SSF103481">
    <property type="entry name" value="Multidrug resistance efflux transporter EmrE"/>
    <property type="match status" value="1"/>
</dbReference>
<evidence type="ECO:0000256" key="3">
    <source>
        <dbReference type="ARBA" id="ARBA00022989"/>
    </source>
</evidence>
<reference evidence="7 8" key="1">
    <citation type="submission" date="2019-10" db="EMBL/GenBank/DDBJ databases">
        <title>Vibrio sp. nov., isolated from Coralline algae surface.</title>
        <authorList>
            <person name="Geng Y."/>
            <person name="Zhang X."/>
        </authorList>
    </citation>
    <scope>NUCLEOTIDE SEQUENCE [LARGE SCALE GENOMIC DNA]</scope>
    <source>
        <strain evidence="7 8">SM1977</strain>
    </source>
</reference>
<feature type="transmembrane region" description="Helical" evidence="5">
    <location>
        <begin position="204"/>
        <end position="223"/>
    </location>
</feature>
<feature type="transmembrane region" description="Helical" evidence="5">
    <location>
        <begin position="258"/>
        <end position="276"/>
    </location>
</feature>
<evidence type="ECO:0000256" key="4">
    <source>
        <dbReference type="ARBA" id="ARBA00023136"/>
    </source>
</evidence>
<accession>A0A5Q0TID3</accession>
<keyword evidence="8" id="KW-1185">Reference proteome</keyword>
<feature type="transmembrane region" description="Helical" evidence="5">
    <location>
        <begin position="180"/>
        <end position="198"/>
    </location>
</feature>
<gene>
    <name evidence="7" type="ORF">GFB47_15710</name>
</gene>
<evidence type="ECO:0000259" key="6">
    <source>
        <dbReference type="Pfam" id="PF00892"/>
    </source>
</evidence>
<feature type="transmembrane region" description="Helical" evidence="5">
    <location>
        <begin position="26"/>
        <end position="43"/>
    </location>
</feature>
<feature type="transmembrane region" description="Helical" evidence="5">
    <location>
        <begin position="141"/>
        <end position="159"/>
    </location>
</feature>
<feature type="domain" description="EamA" evidence="6">
    <location>
        <begin position="144"/>
        <end position="275"/>
    </location>
</feature>